<dbReference type="Gene3D" id="1.20.960.30">
    <property type="match status" value="1"/>
</dbReference>
<dbReference type="CDD" id="cd00200">
    <property type="entry name" value="WD40"/>
    <property type="match status" value="1"/>
</dbReference>
<dbReference type="GO" id="GO:0000077">
    <property type="term" value="P:DNA damage checkpoint signaling"/>
    <property type="evidence" value="ECO:0007669"/>
    <property type="project" value="InterPro"/>
</dbReference>
<dbReference type="Pfam" id="PF04139">
    <property type="entry name" value="Rad9"/>
    <property type="match status" value="1"/>
</dbReference>
<feature type="repeat" description="WD" evidence="21">
    <location>
        <begin position="971"/>
        <end position="1005"/>
    </location>
</feature>
<keyword evidence="5" id="KW-0597">Phosphoprotein</keyword>
<dbReference type="GO" id="GO:0030286">
    <property type="term" value="C:dynein complex"/>
    <property type="evidence" value="ECO:0007669"/>
    <property type="project" value="UniProtKB-ARBA"/>
</dbReference>
<dbReference type="GO" id="GO:0070840">
    <property type="term" value="F:dynein complex binding"/>
    <property type="evidence" value="ECO:0007669"/>
    <property type="project" value="UniProtKB-UniRule"/>
</dbReference>
<dbReference type="InterPro" id="IPR015943">
    <property type="entry name" value="WD40/YVTN_repeat-like_dom_sf"/>
</dbReference>
<evidence type="ECO:0000256" key="1">
    <source>
        <dbReference type="ARBA" id="ARBA00004123"/>
    </source>
</evidence>
<evidence type="ECO:0000256" key="14">
    <source>
        <dbReference type="ARBA" id="ARBA00022839"/>
    </source>
</evidence>
<feature type="region of interest" description="Disordered" evidence="22">
    <location>
        <begin position="298"/>
        <end position="378"/>
    </location>
</feature>
<keyword evidence="10" id="KW-0677">Repeat</keyword>
<evidence type="ECO:0000256" key="5">
    <source>
        <dbReference type="ARBA" id="ARBA00022553"/>
    </source>
</evidence>
<dbReference type="GO" id="GO:0051301">
    <property type="term" value="P:cell division"/>
    <property type="evidence" value="ECO:0007669"/>
    <property type="project" value="UniProtKB-KW"/>
</dbReference>
<dbReference type="FunFam" id="2.130.10.10:FF:000342">
    <property type="entry name" value="Nuclear distribution protein PAC1"/>
    <property type="match status" value="1"/>
</dbReference>
<evidence type="ECO:0000256" key="6">
    <source>
        <dbReference type="ARBA" id="ARBA00022574"/>
    </source>
</evidence>
<comment type="subcellular location">
    <subcellularLocation>
        <location evidence="20">Cytoplasm</location>
        <location evidence="20">Cytoskeleton</location>
    </subcellularLocation>
    <subcellularLocation>
        <location evidence="20">Cytoplasm</location>
        <location evidence="20">Cytoskeleton</location>
        <location evidence="20">Microtubule organizing center</location>
        <location evidence="20">Centrosome</location>
    </subcellularLocation>
    <subcellularLocation>
        <location evidence="1">Nucleus</location>
    </subcellularLocation>
    <text evidence="20">Localizes to the plus end of microtubules and to the centrosome.</text>
</comment>
<dbReference type="GO" id="GO:0005874">
    <property type="term" value="C:microtubule"/>
    <property type="evidence" value="ECO:0007669"/>
    <property type="project" value="UniProtKB-KW"/>
</dbReference>
<keyword evidence="17" id="KW-0539">Nucleus</keyword>
<feature type="compositionally biased region" description="Polar residues" evidence="22">
    <location>
        <begin position="424"/>
        <end position="446"/>
    </location>
</feature>
<keyword evidence="11" id="KW-0227">DNA damage</keyword>
<feature type="repeat" description="WD" evidence="21">
    <location>
        <begin position="813"/>
        <end position="845"/>
    </location>
</feature>
<proteinExistence type="evidence at transcript level"/>
<dbReference type="GO" id="GO:0051225">
    <property type="term" value="P:spindle assembly"/>
    <property type="evidence" value="ECO:0007669"/>
    <property type="project" value="UniProtKB-ARBA"/>
</dbReference>
<feature type="repeat" description="WD" evidence="21">
    <location>
        <begin position="929"/>
        <end position="970"/>
    </location>
</feature>
<dbReference type="PROSITE" id="PS50082">
    <property type="entry name" value="WD_REPEATS_2"/>
    <property type="match status" value="6"/>
</dbReference>
<dbReference type="InterPro" id="IPR046938">
    <property type="entry name" value="DNA_clamp_sf"/>
</dbReference>
<accession>F1KQ72</accession>
<feature type="region of interest" description="Disordered" evidence="22">
    <location>
        <begin position="407"/>
        <end position="514"/>
    </location>
</feature>
<evidence type="ECO:0000256" key="13">
    <source>
        <dbReference type="ARBA" id="ARBA00022801"/>
    </source>
</evidence>
<evidence type="ECO:0000256" key="15">
    <source>
        <dbReference type="ARBA" id="ARBA00023054"/>
    </source>
</evidence>
<evidence type="ECO:0000256" key="8">
    <source>
        <dbReference type="ARBA" id="ARBA00022701"/>
    </source>
</evidence>
<dbReference type="Pfam" id="PF00400">
    <property type="entry name" value="WD40"/>
    <property type="match status" value="6"/>
</dbReference>
<evidence type="ECO:0000256" key="9">
    <source>
        <dbReference type="ARBA" id="ARBA00022722"/>
    </source>
</evidence>
<evidence type="ECO:0000256" key="2">
    <source>
        <dbReference type="ARBA" id="ARBA00008494"/>
    </source>
</evidence>
<dbReference type="GO" id="GO:0006909">
    <property type="term" value="P:phagocytosis"/>
    <property type="evidence" value="ECO:0007669"/>
    <property type="project" value="UniProtKB-ARBA"/>
</dbReference>
<feature type="compositionally biased region" description="Low complexity" evidence="22">
    <location>
        <begin position="407"/>
        <end position="423"/>
    </location>
</feature>
<keyword evidence="3 20" id="KW-0813">Transport</keyword>
<dbReference type="PANTHER" id="PTHR44129">
    <property type="entry name" value="WD REPEAT-CONTAINING PROTEIN POP1"/>
    <property type="match status" value="1"/>
</dbReference>
<feature type="compositionally biased region" description="Polar residues" evidence="22">
    <location>
        <begin position="484"/>
        <end position="494"/>
    </location>
</feature>
<keyword evidence="16 20" id="KW-0206">Cytoskeleton</keyword>
<protein>
    <recommendedName>
        <fullName evidence="20">Lissencephaly-1 homolog</fullName>
    </recommendedName>
</protein>
<dbReference type="GO" id="GO:0004527">
    <property type="term" value="F:exonuclease activity"/>
    <property type="evidence" value="ECO:0007669"/>
    <property type="project" value="UniProtKB-KW"/>
</dbReference>
<dbReference type="InterPro" id="IPR037190">
    <property type="entry name" value="LIS1_N"/>
</dbReference>
<keyword evidence="12 20" id="KW-0498">Mitosis</keyword>
<dbReference type="SUPFAM" id="SSF109925">
    <property type="entry name" value="Lissencephaly-1 protein (Lis-1, PAF-AH alpha) N-terminal domain"/>
    <property type="match status" value="1"/>
</dbReference>
<evidence type="ECO:0000256" key="19">
    <source>
        <dbReference type="ARBA" id="ARBA00059283"/>
    </source>
</evidence>
<dbReference type="HAMAP" id="MF_03141">
    <property type="entry name" value="lis1"/>
    <property type="match status" value="1"/>
</dbReference>
<evidence type="ECO:0000256" key="17">
    <source>
        <dbReference type="ARBA" id="ARBA00023242"/>
    </source>
</evidence>
<dbReference type="Gene3D" id="2.130.10.10">
    <property type="entry name" value="YVTN repeat-like/Quinoprotein amine dehydrogenase"/>
    <property type="match status" value="1"/>
</dbReference>
<comment type="domain">
    <text evidence="20">Dimerization mediated by the LisH domain may be required to activate dynein.</text>
</comment>
<evidence type="ECO:0000256" key="18">
    <source>
        <dbReference type="ARBA" id="ARBA00023306"/>
    </source>
</evidence>
<dbReference type="PROSITE" id="PS00678">
    <property type="entry name" value="WD_REPEATS_1"/>
    <property type="match status" value="2"/>
</dbReference>
<comment type="similarity">
    <text evidence="20">Belongs to the WD repeat LIS1/nudF family.</text>
</comment>
<evidence type="ECO:0000256" key="11">
    <source>
        <dbReference type="ARBA" id="ARBA00022763"/>
    </source>
</evidence>
<reference evidence="24" key="1">
    <citation type="journal article" date="2011" name="Genome Res.">
        <title>Deep small RNA sequencing from the nematode Ascaris reveals conservation, functional diversification, and novel developmental profiles.</title>
        <authorList>
            <person name="Wang J."/>
            <person name="Czech B."/>
            <person name="Crunk A."/>
            <person name="Wallace A."/>
            <person name="Mitreva M."/>
            <person name="Hannon G.J."/>
            <person name="Davis R.E."/>
        </authorList>
    </citation>
    <scope>NUCLEOTIDE SEQUENCE</scope>
</reference>
<evidence type="ECO:0000256" key="20">
    <source>
        <dbReference type="HAMAP-Rule" id="MF_03141"/>
    </source>
</evidence>
<dbReference type="GO" id="GO:0051012">
    <property type="term" value="P:microtubule sliding"/>
    <property type="evidence" value="ECO:0007669"/>
    <property type="project" value="UniProtKB-UniRule"/>
</dbReference>
<organism evidence="24">
    <name type="scientific">Ascaris suum</name>
    <name type="common">Pig roundworm</name>
    <name type="synonym">Ascaris lumbricoides</name>
    <dbReference type="NCBI Taxonomy" id="6253"/>
    <lineage>
        <taxon>Eukaryota</taxon>
        <taxon>Metazoa</taxon>
        <taxon>Ecdysozoa</taxon>
        <taxon>Nematoda</taxon>
        <taxon>Chromadorea</taxon>
        <taxon>Rhabditida</taxon>
        <taxon>Spirurina</taxon>
        <taxon>Ascaridomorpha</taxon>
        <taxon>Ascaridoidea</taxon>
        <taxon>Ascarididae</taxon>
        <taxon>Ascaris</taxon>
    </lineage>
</organism>
<evidence type="ECO:0000256" key="22">
    <source>
        <dbReference type="SAM" id="MobiDB-lite"/>
    </source>
</evidence>
<dbReference type="SUPFAM" id="SSF55979">
    <property type="entry name" value="DNA clamp"/>
    <property type="match status" value="1"/>
</dbReference>
<dbReference type="FunFam" id="1.20.960.30:FF:000002">
    <property type="entry name" value="Platelet-activating factor acetylhydrolase ib"/>
    <property type="match status" value="1"/>
</dbReference>
<dbReference type="PROSITE" id="PS50896">
    <property type="entry name" value="LISH"/>
    <property type="match status" value="1"/>
</dbReference>
<dbReference type="FunFam" id="3.70.10.10:FF:000005">
    <property type="entry name" value="Cell cycle checkpoint control protein"/>
    <property type="match status" value="1"/>
</dbReference>
<dbReference type="Gene3D" id="3.70.10.10">
    <property type="match status" value="1"/>
</dbReference>
<evidence type="ECO:0000256" key="10">
    <source>
        <dbReference type="ARBA" id="ARBA00022737"/>
    </source>
</evidence>
<dbReference type="AlphaFoldDB" id="F1KQ72"/>
<feature type="compositionally biased region" description="Polar residues" evidence="22">
    <location>
        <begin position="453"/>
        <end position="463"/>
    </location>
</feature>
<keyword evidence="7 20" id="KW-0132">Cell division</keyword>
<feature type="repeat" description="WD" evidence="21">
    <location>
        <begin position="771"/>
        <end position="812"/>
    </location>
</feature>
<sequence>MNDQQNEDTDRDITGGACFTMHGNFRVFARSILALNRVGEELYLEPNEEGLALRALNSSKSAYATFLFSSTFFVCCDVRRIRNDEYNLCRISMKCALSAFRSVRTIDKAVLSCRMYINPRADSMLVQLTHTYDVIKWHEIPFLDCTTAFRNIVNKTDLVDCIVVPSVTLSNLFTQMHRNSEEVMLCAKSDSFMLRNFTSRELEPDKTMKTEAKISLSEFDRYTVPKATEVTVILKEFKAFVSFAETYQAPISIYFDQPGSPMVIALESDVNFTAELVVATVDLNNSIIEPNYGAPMEVESEVASSGSARPKRPHSTTPPPSLSRDYSVPSASPYLDDGSLPLTPPPPSRVAPHRNATGLHEKTPTSSSGVNNGSAPIEAGDFTMHEELEENIDGKRSFVEDSMISMIRSRTTPPSTRTKIPSPNRAQTSAFGRAQNSSLLQHTPPRSQRDEASTSGLGKSSTKPAGDGNAKEADAEETARISINGASRENATPNESDDEVFPESPSPPPTKSYRRFFLGCSQKTLHASQLHVNKTVIAPNTQLDEESGRPLRALTHSLAIPDRVRSLAVCRVLFVARRISSTMKMNLSERQRDELNRAVADYLFSHGYNDTLETFRREADLKVADDSKVSGLLEKKWTSVLRLQKKVLDLESKLQEAEREYIHGAPTRDKRQPGEWIPRPPEKFCLTGHRSPITRVIFHPIYSIVASSSEDSTIKVWDYESGEFERSMKGHTDAVQDIAFDNSGKLLASCSADMTIKLWEFVQTYECLKTLKGHDHNISSVAFLPSGDHLLSGSRDHTIKMWEVATGYCVRTFVGHQDWVRMVRVHHDGNLFASCSSDHTVRVWNTSLKECKMLISEHEHVVECIAWAPEKAMPSIKEADESHNTAKMNGDVSVTDGMKVKLGPVLISGSRDRTIKFFDVNVGICLFTLIGHDNWVRGLRFHPGGKFLLSVGDDKTLRVWTISQKRCSKTIEAHSHFVTALDFHQTLPYVVTSSVDMSIKVWECR</sequence>
<dbReference type="Pfam" id="PF24951">
    <property type="entry name" value="LisH_PAC1"/>
    <property type="match status" value="1"/>
</dbReference>
<name>F1KQ72_ASCSU</name>
<dbReference type="GO" id="GO:0005737">
    <property type="term" value="C:cytoplasm"/>
    <property type="evidence" value="ECO:0007669"/>
    <property type="project" value="UniProtKB-UniRule"/>
</dbReference>
<keyword evidence="4 20" id="KW-0963">Cytoplasm</keyword>
<dbReference type="InterPro" id="IPR001680">
    <property type="entry name" value="WD40_rpt"/>
</dbReference>
<keyword evidence="18 20" id="KW-0131">Cell cycle</keyword>
<dbReference type="InterPro" id="IPR007268">
    <property type="entry name" value="Rad9/Ddc1"/>
</dbReference>
<evidence type="ECO:0000259" key="23">
    <source>
        <dbReference type="Pfam" id="PF24951"/>
    </source>
</evidence>
<evidence type="ECO:0000256" key="16">
    <source>
        <dbReference type="ARBA" id="ARBA00023212"/>
    </source>
</evidence>
<dbReference type="GO" id="GO:0000132">
    <property type="term" value="P:establishment of mitotic spindle orientation"/>
    <property type="evidence" value="ECO:0007669"/>
    <property type="project" value="UniProtKB-UniRule"/>
</dbReference>
<dbReference type="InterPro" id="IPR006594">
    <property type="entry name" value="LisH"/>
</dbReference>
<dbReference type="GO" id="GO:0030896">
    <property type="term" value="C:checkpoint clamp complex"/>
    <property type="evidence" value="ECO:0007669"/>
    <property type="project" value="InterPro"/>
</dbReference>
<comment type="function">
    <text evidence="20">Positively regulates the activity of the minus-end directed microtubule motor protein dynein. May enhance dynein-mediated microtubule sliding by targeting dynein to the microtubule plus end. Required for several dynein- and microtubule-dependent processes.</text>
</comment>
<dbReference type="InterPro" id="IPR017252">
    <property type="entry name" value="Dynein_regulator_LIS1"/>
</dbReference>
<dbReference type="GO" id="GO:0051299">
    <property type="term" value="P:centrosome separation"/>
    <property type="evidence" value="ECO:0007669"/>
    <property type="project" value="UniProtKB-ARBA"/>
</dbReference>
<dbReference type="InterPro" id="IPR020472">
    <property type="entry name" value="WD40_PAC1"/>
</dbReference>
<dbReference type="PROSITE" id="PS50294">
    <property type="entry name" value="WD_REPEATS_REGION"/>
    <property type="match status" value="6"/>
</dbReference>
<keyword evidence="13" id="KW-0378">Hydrolase</keyword>
<feature type="compositionally biased region" description="Polar residues" evidence="22">
    <location>
        <begin position="364"/>
        <end position="374"/>
    </location>
</feature>
<keyword evidence="8 20" id="KW-0493">Microtubule</keyword>
<dbReference type="InterPro" id="IPR056795">
    <property type="entry name" value="PAC1-like_LisH-like_dom"/>
</dbReference>
<feature type="repeat" description="WD" evidence="21">
    <location>
        <begin position="686"/>
        <end position="727"/>
    </location>
</feature>
<evidence type="ECO:0000256" key="3">
    <source>
        <dbReference type="ARBA" id="ARBA00022448"/>
    </source>
</evidence>
<comment type="subunit">
    <text evidence="20">May be a component of a dynein regulatory complex composed of at least lis-1 and nud-2. Interacts with nud-2.</text>
</comment>
<comment type="similarity">
    <text evidence="2">Belongs to the rad9 family.</text>
</comment>
<evidence type="ECO:0000256" key="21">
    <source>
        <dbReference type="PROSITE-ProRule" id="PRU00221"/>
    </source>
</evidence>
<keyword evidence="9" id="KW-0540">Nuclease</keyword>
<keyword evidence="15 20" id="KW-0175">Coiled coil</keyword>
<comment type="function">
    <text evidence="19">Component of the 9-1-1 cell-cycle checkpoint response complex that plays a major role in DNA repair. The 9-1-1 complex is recruited to DNA lesion upon damage by the RAD17-replication factor C (RFC) clamp loader complex. Acts then as a sliding clamp platform on DNA for several proteins involved in long-patch base excision repair (LP-BER). The 9-1-1 complex stimulates DNA polymerase beta (POLB) activity by increasing its affinity for the 3'-OH end of the primer-template and stabilizes POLB to those sites where LP-BER proceeds; endonuclease FEN1 cleavage activity on substrates with double, nick, or gap flaps of distinct sequences and lengths; and DNA ligase I (LIG1) on long-patch base excision repair substrates. The 9-1-1 complex is necessary for the recruitment of RHNO1 to sites of double-stranded breaks (DSB) occurring during the S phase. RAD9A possesses 3'-&gt;5' double stranded DNA exonuclease activity.</text>
</comment>
<keyword evidence="6 21" id="KW-0853">WD repeat</keyword>
<feature type="compositionally biased region" description="Basic and acidic residues" evidence="22">
    <location>
        <begin position="469"/>
        <end position="479"/>
    </location>
</feature>
<evidence type="ECO:0000256" key="4">
    <source>
        <dbReference type="ARBA" id="ARBA00022490"/>
    </source>
</evidence>
<feature type="repeat" description="WD" evidence="21">
    <location>
        <begin position="728"/>
        <end position="760"/>
    </location>
</feature>
<evidence type="ECO:0000313" key="24">
    <source>
        <dbReference type="EMBL" id="ADY40026.1"/>
    </source>
</evidence>
<evidence type="ECO:0000256" key="7">
    <source>
        <dbReference type="ARBA" id="ARBA00022618"/>
    </source>
</evidence>
<dbReference type="EMBL" id="JI164093">
    <property type="protein sequence ID" value="ADY40026.1"/>
    <property type="molecule type" value="mRNA"/>
</dbReference>
<evidence type="ECO:0000256" key="12">
    <source>
        <dbReference type="ARBA" id="ARBA00022776"/>
    </source>
</evidence>
<feature type="domain" description="PAC1-like LisH-like dimerisation" evidence="23">
    <location>
        <begin position="589"/>
        <end position="622"/>
    </location>
</feature>
<dbReference type="SUPFAM" id="SSF50978">
    <property type="entry name" value="WD40 repeat-like"/>
    <property type="match status" value="1"/>
</dbReference>
<dbReference type="GO" id="GO:0005813">
    <property type="term" value="C:centrosome"/>
    <property type="evidence" value="ECO:0007669"/>
    <property type="project" value="UniProtKB-SubCell"/>
</dbReference>
<dbReference type="InterPro" id="IPR036322">
    <property type="entry name" value="WD40_repeat_dom_sf"/>
</dbReference>
<dbReference type="InterPro" id="IPR019775">
    <property type="entry name" value="WD40_repeat_CS"/>
</dbReference>
<dbReference type="SMART" id="SM00667">
    <property type="entry name" value="LisH"/>
    <property type="match status" value="1"/>
</dbReference>
<keyword evidence="14" id="KW-0269">Exonuclease</keyword>
<dbReference type="PRINTS" id="PR00320">
    <property type="entry name" value="GPROTEINBRPT"/>
</dbReference>
<dbReference type="InterPro" id="IPR050349">
    <property type="entry name" value="WD_LIS1/nudF_dynein_reg"/>
</dbReference>
<dbReference type="SMART" id="SM00320">
    <property type="entry name" value="WD40"/>
    <property type="match status" value="7"/>
</dbReference>